<dbReference type="EMBL" id="JBHSCZ010000002">
    <property type="protein sequence ID" value="MFC4263215.1"/>
    <property type="molecule type" value="Genomic_DNA"/>
</dbReference>
<comment type="caution">
    <text evidence="2">The sequence shown here is derived from an EMBL/GenBank/DDBJ whole genome shotgun (WGS) entry which is preliminary data.</text>
</comment>
<keyword evidence="1" id="KW-0732">Signal</keyword>
<evidence type="ECO:0000313" key="2">
    <source>
        <dbReference type="EMBL" id="MFC4263215.1"/>
    </source>
</evidence>
<gene>
    <name evidence="2" type="ORF">ACFOWM_10025</name>
</gene>
<keyword evidence="3" id="KW-1185">Reference proteome</keyword>
<feature type="signal peptide" evidence="1">
    <location>
        <begin position="1"/>
        <end position="20"/>
    </location>
</feature>
<protein>
    <submittedName>
        <fullName evidence="2">DUF2911 domain-containing protein</fullName>
    </submittedName>
</protein>
<name>A0ABV8QU91_9BACT</name>
<evidence type="ECO:0000256" key="1">
    <source>
        <dbReference type="SAM" id="SignalP"/>
    </source>
</evidence>
<dbReference type="RefSeq" id="WP_379709476.1">
    <property type="nucleotide sequence ID" value="NZ_JBHSCZ010000002.1"/>
</dbReference>
<sequence length="213" mass="24183">MSVCIRFCGWLFLMSLLSCNQQPSTPVATNKVNETNTVFQKDNPYVTEDQSGMDMSWCPTAYPIEKMKGNILPLIARVIYSRPHKKGRNIFGADTNYVCMYGKPWRLGANEATEIDFFENVVINGQNVAKGTYVLYCIPQADKWTIILNSDIYTWGLHINEANDIYKFEIPTTKQNPALNDFTMVFQDTPTGADLIIAWDNVKANLPITFSKK</sequence>
<dbReference type="Proteomes" id="UP001595907">
    <property type="component" value="Unassembled WGS sequence"/>
</dbReference>
<organism evidence="2 3">
    <name type="scientific">Ferruginibacter yonginensis</name>
    <dbReference type="NCBI Taxonomy" id="1310416"/>
    <lineage>
        <taxon>Bacteria</taxon>
        <taxon>Pseudomonadati</taxon>
        <taxon>Bacteroidota</taxon>
        <taxon>Chitinophagia</taxon>
        <taxon>Chitinophagales</taxon>
        <taxon>Chitinophagaceae</taxon>
        <taxon>Ferruginibacter</taxon>
    </lineage>
</organism>
<evidence type="ECO:0000313" key="3">
    <source>
        <dbReference type="Proteomes" id="UP001595907"/>
    </source>
</evidence>
<proteinExistence type="predicted"/>
<feature type="chain" id="PRO_5045337714" evidence="1">
    <location>
        <begin position="21"/>
        <end position="213"/>
    </location>
</feature>
<reference evidence="3" key="1">
    <citation type="journal article" date="2019" name="Int. J. Syst. Evol. Microbiol.">
        <title>The Global Catalogue of Microorganisms (GCM) 10K type strain sequencing project: providing services to taxonomists for standard genome sequencing and annotation.</title>
        <authorList>
            <consortium name="The Broad Institute Genomics Platform"/>
            <consortium name="The Broad Institute Genome Sequencing Center for Infectious Disease"/>
            <person name="Wu L."/>
            <person name="Ma J."/>
        </authorList>
    </citation>
    <scope>NUCLEOTIDE SEQUENCE [LARGE SCALE GENOMIC DNA]</scope>
    <source>
        <strain evidence="3">CECT 8289</strain>
    </source>
</reference>
<dbReference type="PROSITE" id="PS51257">
    <property type="entry name" value="PROKAR_LIPOPROTEIN"/>
    <property type="match status" value="1"/>
</dbReference>
<dbReference type="InterPro" id="IPR021314">
    <property type="entry name" value="DUF2911"/>
</dbReference>
<accession>A0ABV8QU91</accession>
<dbReference type="Pfam" id="PF11138">
    <property type="entry name" value="DUF2911"/>
    <property type="match status" value="1"/>
</dbReference>